<name>A0A7G8PHX7_9MYCO</name>
<organism evidence="1 2">
    <name type="scientific">Mycolicibacterium fluoranthenivorans</name>
    <dbReference type="NCBI Taxonomy" id="258505"/>
    <lineage>
        <taxon>Bacteria</taxon>
        <taxon>Bacillati</taxon>
        <taxon>Actinomycetota</taxon>
        <taxon>Actinomycetes</taxon>
        <taxon>Mycobacteriales</taxon>
        <taxon>Mycobacteriaceae</taxon>
        <taxon>Mycolicibacterium</taxon>
    </lineage>
</organism>
<dbReference type="Gene3D" id="3.40.50.1000">
    <property type="entry name" value="HAD superfamily/HAD-like"/>
    <property type="match status" value="1"/>
</dbReference>
<evidence type="ECO:0000313" key="2">
    <source>
        <dbReference type="Proteomes" id="UP000515498"/>
    </source>
</evidence>
<dbReference type="InterPro" id="IPR044999">
    <property type="entry name" value="CbbY-like"/>
</dbReference>
<dbReference type="PRINTS" id="PR00413">
    <property type="entry name" value="HADHALOGNASE"/>
</dbReference>
<dbReference type="Pfam" id="PF00702">
    <property type="entry name" value="Hydrolase"/>
    <property type="match status" value="1"/>
</dbReference>
<dbReference type="EMBL" id="CP059894">
    <property type="protein sequence ID" value="QNJ93943.1"/>
    <property type="molecule type" value="Genomic_DNA"/>
</dbReference>
<dbReference type="Gene3D" id="1.10.150.240">
    <property type="entry name" value="Putative phosphatase, domain 2"/>
    <property type="match status" value="1"/>
</dbReference>
<dbReference type="InterPro" id="IPR023198">
    <property type="entry name" value="PGP-like_dom2"/>
</dbReference>
<keyword evidence="1" id="KW-0378">Hydrolase</keyword>
<sequence>MMCGPPPLSVVIFDVDGTLADTERDGHRPAFNDAFAVHGIDMMWDPEQYGRLLQTTGGRRRIAAELHRVGYVEAEDLAAEIHDTKTALFRERILAGEVLPRTGLRDFIASLAGTGIRIAVATTGRRAWVDPLVGQLIGHAVADAVLTGDDVDSLKPDPEVYLKTLDRLGVSPEQALAVEDSSIGLRAAAAAGIATVVITNDYTRGQDFTAAAAVRTEYGGPEPLTAATCQLIHQRWWAR</sequence>
<dbReference type="SFLD" id="SFLDG01129">
    <property type="entry name" value="C1.5:_HAD__Beta-PGM__Phosphata"/>
    <property type="match status" value="1"/>
</dbReference>
<dbReference type="PANTHER" id="PTHR42896">
    <property type="entry name" value="XYLULOSE-1,5-BISPHOSPHATE (XUBP) PHOSPHATASE"/>
    <property type="match status" value="1"/>
</dbReference>
<dbReference type="KEGG" id="mflu:HZU40_06495"/>
<reference evidence="1 2" key="1">
    <citation type="submission" date="2020-07" db="EMBL/GenBank/DDBJ databases">
        <title>Draft genome sequence of four isobutane-metabolizing strains capable of cometabolically degrading diverse ether contaminants.</title>
        <authorList>
            <person name="Chen W."/>
            <person name="Faulkner N."/>
            <person name="Smith C."/>
            <person name="Hyman M."/>
        </authorList>
    </citation>
    <scope>NUCLEOTIDE SEQUENCE [LARGE SCALE GENOMIC DNA]</scope>
    <source>
        <strain evidence="1 2">2A</strain>
    </source>
</reference>
<dbReference type="SFLD" id="SFLDS00003">
    <property type="entry name" value="Haloacid_Dehalogenase"/>
    <property type="match status" value="1"/>
</dbReference>
<dbReference type="GO" id="GO:0016787">
    <property type="term" value="F:hydrolase activity"/>
    <property type="evidence" value="ECO:0007669"/>
    <property type="project" value="UniProtKB-KW"/>
</dbReference>
<dbReference type="InterPro" id="IPR036412">
    <property type="entry name" value="HAD-like_sf"/>
</dbReference>
<dbReference type="InterPro" id="IPR023214">
    <property type="entry name" value="HAD_sf"/>
</dbReference>
<dbReference type="PANTHER" id="PTHR42896:SF2">
    <property type="entry name" value="CBBY-LIKE PROTEIN"/>
    <property type="match status" value="1"/>
</dbReference>
<dbReference type="SUPFAM" id="SSF56784">
    <property type="entry name" value="HAD-like"/>
    <property type="match status" value="1"/>
</dbReference>
<gene>
    <name evidence="1" type="ORF">HZU40_06495</name>
</gene>
<dbReference type="AlphaFoldDB" id="A0A7G8PHX7"/>
<proteinExistence type="predicted"/>
<dbReference type="Proteomes" id="UP000515498">
    <property type="component" value="Chromosome"/>
</dbReference>
<accession>A0A7G8PHX7</accession>
<evidence type="ECO:0000313" key="1">
    <source>
        <dbReference type="EMBL" id="QNJ93943.1"/>
    </source>
</evidence>
<protein>
    <submittedName>
        <fullName evidence="1">HAD-IA family hydrolase</fullName>
    </submittedName>
</protein>
<dbReference type="InterPro" id="IPR006439">
    <property type="entry name" value="HAD-SF_hydro_IA"/>
</dbReference>
<dbReference type="NCBIfam" id="TIGR01509">
    <property type="entry name" value="HAD-SF-IA-v3"/>
    <property type="match status" value="1"/>
</dbReference>